<protein>
    <submittedName>
        <fullName evidence="4">5'-adenylylsulfate reductase-like 5</fullName>
    </submittedName>
</protein>
<organism evidence="3 4">
    <name type="scientific">Cucurbita maxima</name>
    <name type="common">Pumpkin</name>
    <name type="synonym">Winter squash</name>
    <dbReference type="NCBI Taxonomy" id="3661"/>
    <lineage>
        <taxon>Eukaryota</taxon>
        <taxon>Viridiplantae</taxon>
        <taxon>Streptophyta</taxon>
        <taxon>Embryophyta</taxon>
        <taxon>Tracheophyta</taxon>
        <taxon>Spermatophyta</taxon>
        <taxon>Magnoliopsida</taxon>
        <taxon>eudicotyledons</taxon>
        <taxon>Gunneridae</taxon>
        <taxon>Pentapetalae</taxon>
        <taxon>rosids</taxon>
        <taxon>fabids</taxon>
        <taxon>Cucurbitales</taxon>
        <taxon>Cucurbitaceae</taxon>
        <taxon>Cucurbiteae</taxon>
        <taxon>Cucurbita</taxon>
    </lineage>
</organism>
<feature type="chain" id="PRO_5027056276" evidence="1">
    <location>
        <begin position="27"/>
        <end position="311"/>
    </location>
</feature>
<evidence type="ECO:0000313" key="3">
    <source>
        <dbReference type="Proteomes" id="UP000504608"/>
    </source>
</evidence>
<dbReference type="RefSeq" id="XP_022972227.1">
    <property type="nucleotide sequence ID" value="XM_023116459.1"/>
</dbReference>
<feature type="domain" description="Thioredoxin" evidence="2">
    <location>
        <begin position="80"/>
        <end position="163"/>
    </location>
</feature>
<dbReference type="InterPro" id="IPR036249">
    <property type="entry name" value="Thioredoxin-like_sf"/>
</dbReference>
<dbReference type="AlphaFoldDB" id="A0A6J1I494"/>
<dbReference type="InterPro" id="IPR044794">
    <property type="entry name" value="APRL5/7"/>
</dbReference>
<dbReference type="Proteomes" id="UP000504608">
    <property type="component" value="Unplaced"/>
</dbReference>
<keyword evidence="1" id="KW-0732">Signal</keyword>
<dbReference type="PANTHER" id="PTHR47126">
    <property type="entry name" value="5'-ADENYLYLSULFATE REDUCTASE-LIKE 7"/>
    <property type="match status" value="1"/>
</dbReference>
<keyword evidence="3" id="KW-1185">Reference proteome</keyword>
<dbReference type="Gene3D" id="3.40.30.10">
    <property type="entry name" value="Glutaredoxin"/>
    <property type="match status" value="1"/>
</dbReference>
<accession>A0A6J1I494</accession>
<dbReference type="KEGG" id="cmax:111470818"/>
<dbReference type="Pfam" id="PF00085">
    <property type="entry name" value="Thioredoxin"/>
    <property type="match status" value="1"/>
</dbReference>
<dbReference type="PANTHER" id="PTHR47126:SF3">
    <property type="entry name" value="5'-ADENYLYLSULFATE REDUCTASE-LIKE 5"/>
    <property type="match status" value="1"/>
</dbReference>
<dbReference type="GeneID" id="111470818"/>
<sequence length="311" mass="34714">MASRSTFFHLFSACFTVFLSFQLASSFSSSSSSSSSPSFCPNDPYFFLYGLRSQCPFSTSPTPLLQVNGDFLDGIISNQLTRNVAVLFYASWCPFSLEMFPAFDSLNSLFPEIEHLVIEQSSAMPCVFSRYGIYSLPSILILNQTSRVHYRGPKKFASLVQFYQRTTGMEPLEHYNGYELVKIDGGGEKTGIRLLRSLSFDEIVKREAYLVFSLIFLCLRVSLLIFPKMLSQLKALWVSHALPMNLHVLGETSQIMGRVLQTVDLGRVWAKLRLSKTRSFHTSARNARVWASSLASVSLGKSSSSSSSGSI</sequence>
<proteinExistence type="predicted"/>
<reference evidence="4" key="1">
    <citation type="submission" date="2025-08" db="UniProtKB">
        <authorList>
            <consortium name="RefSeq"/>
        </authorList>
    </citation>
    <scope>IDENTIFICATION</scope>
    <source>
        <tissue evidence="4">Young leaves</tissue>
    </source>
</reference>
<dbReference type="SUPFAM" id="SSF52833">
    <property type="entry name" value="Thioredoxin-like"/>
    <property type="match status" value="1"/>
</dbReference>
<feature type="signal peptide" evidence="1">
    <location>
        <begin position="1"/>
        <end position="26"/>
    </location>
</feature>
<name>A0A6J1I494_CUCMA</name>
<dbReference type="InterPro" id="IPR013766">
    <property type="entry name" value="Thioredoxin_domain"/>
</dbReference>
<evidence type="ECO:0000313" key="4">
    <source>
        <dbReference type="RefSeq" id="XP_022972227.1"/>
    </source>
</evidence>
<dbReference type="OrthoDB" id="1899781at2759"/>
<evidence type="ECO:0000256" key="1">
    <source>
        <dbReference type="SAM" id="SignalP"/>
    </source>
</evidence>
<gene>
    <name evidence="4" type="primary">LOC111470818</name>
</gene>
<evidence type="ECO:0000259" key="2">
    <source>
        <dbReference type="Pfam" id="PF00085"/>
    </source>
</evidence>